<evidence type="ECO:0000256" key="2">
    <source>
        <dbReference type="SAM" id="Phobius"/>
    </source>
</evidence>
<keyword evidence="2" id="KW-0812">Transmembrane</keyword>
<gene>
    <name evidence="3" type="ORF">B9Z19DRAFT_230039</name>
</gene>
<feature type="transmembrane region" description="Helical" evidence="2">
    <location>
        <begin position="12"/>
        <end position="31"/>
    </location>
</feature>
<evidence type="ECO:0000256" key="1">
    <source>
        <dbReference type="SAM" id="MobiDB-lite"/>
    </source>
</evidence>
<dbReference type="AlphaFoldDB" id="A0A2T6ZMK9"/>
<keyword evidence="2" id="KW-0472">Membrane</keyword>
<keyword evidence="2" id="KW-1133">Transmembrane helix</keyword>
<sequence length="112" mass="12458">MDTMLPHYIQSAHFLLLFAFFFPPLLTTLMGKVSKHHVMLGAMRSIKFSVGTVGKFTYYRGWMEVIFSLTGALFKAGKEGVICRAGGGEEGRTKKEERRKEGRKGGGVTTSH</sequence>
<dbReference type="EMBL" id="NESQ01000178">
    <property type="protein sequence ID" value="PUU76725.1"/>
    <property type="molecule type" value="Genomic_DNA"/>
</dbReference>
<feature type="region of interest" description="Disordered" evidence="1">
    <location>
        <begin position="85"/>
        <end position="112"/>
    </location>
</feature>
<reference evidence="3 4" key="1">
    <citation type="submission" date="2017-04" db="EMBL/GenBank/DDBJ databases">
        <title>Draft genome sequence of Tuber borchii Vittad., a whitish edible truffle.</title>
        <authorList>
            <consortium name="DOE Joint Genome Institute"/>
            <person name="Murat C."/>
            <person name="Kuo A."/>
            <person name="Barry K.W."/>
            <person name="Clum A."/>
            <person name="Dockter R.B."/>
            <person name="Fauchery L."/>
            <person name="Iotti M."/>
            <person name="Kohler A."/>
            <person name="Labutti K."/>
            <person name="Lindquist E.A."/>
            <person name="Lipzen A."/>
            <person name="Ohm R.A."/>
            <person name="Wang M."/>
            <person name="Grigoriev I.V."/>
            <person name="Zambonelli A."/>
            <person name="Martin F.M."/>
        </authorList>
    </citation>
    <scope>NUCLEOTIDE SEQUENCE [LARGE SCALE GENOMIC DNA]</scope>
    <source>
        <strain evidence="3 4">Tbo3840</strain>
    </source>
</reference>
<name>A0A2T6ZMK9_TUBBO</name>
<evidence type="ECO:0000313" key="3">
    <source>
        <dbReference type="EMBL" id="PUU76725.1"/>
    </source>
</evidence>
<keyword evidence="4" id="KW-1185">Reference proteome</keyword>
<comment type="caution">
    <text evidence="3">The sequence shown here is derived from an EMBL/GenBank/DDBJ whole genome shotgun (WGS) entry which is preliminary data.</text>
</comment>
<feature type="compositionally biased region" description="Basic and acidic residues" evidence="1">
    <location>
        <begin position="87"/>
        <end position="104"/>
    </location>
</feature>
<protein>
    <submittedName>
        <fullName evidence="3">Uncharacterized protein</fullName>
    </submittedName>
</protein>
<evidence type="ECO:0000313" key="4">
    <source>
        <dbReference type="Proteomes" id="UP000244722"/>
    </source>
</evidence>
<dbReference type="Proteomes" id="UP000244722">
    <property type="component" value="Unassembled WGS sequence"/>
</dbReference>
<organism evidence="3 4">
    <name type="scientific">Tuber borchii</name>
    <name type="common">White truffle</name>
    <dbReference type="NCBI Taxonomy" id="42251"/>
    <lineage>
        <taxon>Eukaryota</taxon>
        <taxon>Fungi</taxon>
        <taxon>Dikarya</taxon>
        <taxon>Ascomycota</taxon>
        <taxon>Pezizomycotina</taxon>
        <taxon>Pezizomycetes</taxon>
        <taxon>Pezizales</taxon>
        <taxon>Tuberaceae</taxon>
        <taxon>Tuber</taxon>
    </lineage>
</organism>
<accession>A0A2T6ZMK9</accession>
<proteinExistence type="predicted"/>